<dbReference type="RefSeq" id="WP_275413257.1">
    <property type="nucleotide sequence ID" value="NZ_FONV01000004.1"/>
</dbReference>
<organism evidence="2 3">
    <name type="scientific">Actinoplanes philippinensis</name>
    <dbReference type="NCBI Taxonomy" id="35752"/>
    <lineage>
        <taxon>Bacteria</taxon>
        <taxon>Bacillati</taxon>
        <taxon>Actinomycetota</taxon>
        <taxon>Actinomycetes</taxon>
        <taxon>Micromonosporales</taxon>
        <taxon>Micromonosporaceae</taxon>
        <taxon>Actinoplanes</taxon>
    </lineage>
</organism>
<proteinExistence type="predicted"/>
<dbReference type="Gene3D" id="3.30.450.40">
    <property type="match status" value="1"/>
</dbReference>
<dbReference type="Proteomes" id="UP000199645">
    <property type="component" value="Unassembled WGS sequence"/>
</dbReference>
<dbReference type="InterPro" id="IPR003018">
    <property type="entry name" value="GAF"/>
</dbReference>
<dbReference type="Pfam" id="PF01590">
    <property type="entry name" value="GAF"/>
    <property type="match status" value="1"/>
</dbReference>
<protein>
    <submittedName>
        <fullName evidence="2">GAF domain-containing protein</fullName>
    </submittedName>
</protein>
<reference evidence="2 3" key="1">
    <citation type="submission" date="2016-10" db="EMBL/GenBank/DDBJ databases">
        <authorList>
            <person name="de Groot N.N."/>
        </authorList>
    </citation>
    <scope>NUCLEOTIDE SEQUENCE [LARGE SCALE GENOMIC DNA]</scope>
    <source>
        <strain evidence="2 3">DSM 43019</strain>
    </source>
</reference>
<evidence type="ECO:0000313" key="2">
    <source>
        <dbReference type="EMBL" id="SFE86749.1"/>
    </source>
</evidence>
<dbReference type="STRING" id="35752.SAMN05421541_104130"/>
<accession>A0A1I2E229</accession>
<feature type="domain" description="GAF" evidence="1">
    <location>
        <begin position="12"/>
        <end position="120"/>
    </location>
</feature>
<keyword evidence="3" id="KW-1185">Reference proteome</keyword>
<dbReference type="AlphaFoldDB" id="A0A1I2E229"/>
<dbReference type="PANTHER" id="PTHR43102">
    <property type="entry name" value="SLR1143 PROTEIN"/>
    <property type="match status" value="1"/>
</dbReference>
<dbReference type="EMBL" id="FONV01000004">
    <property type="protein sequence ID" value="SFE86749.1"/>
    <property type="molecule type" value="Genomic_DNA"/>
</dbReference>
<dbReference type="PANTHER" id="PTHR43102:SF2">
    <property type="entry name" value="GAF DOMAIN-CONTAINING PROTEIN"/>
    <property type="match status" value="1"/>
</dbReference>
<gene>
    <name evidence="2" type="ORF">SAMN05421541_104130</name>
</gene>
<sequence length="168" mass="17981">MVDAGAALTVDLRIAARILTRIFEVKAAAVSLVRCDAVRILGSHGLPCPRETARSTPRLRSPCAQVVIAGRPLVIEDLPAWHAGSDGPAARADGMTAYVGVPLRVQGDTVGTVCLLDDRRIGQAIALLPCLDRLGREIALMIATGKTFDDDFYVAAAEASRTRTRYRD</sequence>
<dbReference type="SUPFAM" id="SSF55781">
    <property type="entry name" value="GAF domain-like"/>
    <property type="match status" value="1"/>
</dbReference>
<evidence type="ECO:0000313" key="3">
    <source>
        <dbReference type="Proteomes" id="UP000199645"/>
    </source>
</evidence>
<name>A0A1I2E229_9ACTN</name>
<dbReference type="InterPro" id="IPR029016">
    <property type="entry name" value="GAF-like_dom_sf"/>
</dbReference>
<evidence type="ECO:0000259" key="1">
    <source>
        <dbReference type="Pfam" id="PF01590"/>
    </source>
</evidence>